<comment type="caution">
    <text evidence="4">The sequence shown here is derived from an EMBL/GenBank/DDBJ whole genome shotgun (WGS) entry which is preliminary data.</text>
</comment>
<keyword evidence="2" id="KW-0472">Membrane</keyword>
<dbReference type="GO" id="GO:0016020">
    <property type="term" value="C:membrane"/>
    <property type="evidence" value="ECO:0007669"/>
    <property type="project" value="InterPro"/>
</dbReference>
<dbReference type="Proteomes" id="UP000003112">
    <property type="component" value="Unassembled WGS sequence"/>
</dbReference>
<accession>E6K7R4</accession>
<dbReference type="EC" id="2.7.3.-" evidence="4"/>
<dbReference type="AlphaFoldDB" id="E6K7R4"/>
<dbReference type="EMBL" id="AEPD01000028">
    <property type="protein sequence ID" value="EFU30214.1"/>
    <property type="molecule type" value="Genomic_DNA"/>
</dbReference>
<dbReference type="RefSeq" id="WP_004340226.1">
    <property type="nucleotide sequence ID" value="NZ_GL586311.1"/>
</dbReference>
<feature type="transmembrane region" description="Helical" evidence="2">
    <location>
        <begin position="41"/>
        <end position="62"/>
    </location>
</feature>
<feature type="transmembrane region" description="Helical" evidence="2">
    <location>
        <begin position="83"/>
        <end position="101"/>
    </location>
</feature>
<evidence type="ECO:0000259" key="3">
    <source>
        <dbReference type="Pfam" id="PF06580"/>
    </source>
</evidence>
<dbReference type="Pfam" id="PF06580">
    <property type="entry name" value="His_kinase"/>
    <property type="match status" value="1"/>
</dbReference>
<evidence type="ECO:0000256" key="2">
    <source>
        <dbReference type="SAM" id="Phobius"/>
    </source>
</evidence>
<feature type="transmembrane region" description="Helical" evidence="2">
    <location>
        <begin position="12"/>
        <end position="35"/>
    </location>
</feature>
<keyword evidence="2" id="KW-1133">Transmembrane helix</keyword>
<keyword evidence="2" id="KW-0812">Transmembrane</keyword>
<dbReference type="InterPro" id="IPR010559">
    <property type="entry name" value="Sig_transdc_His_kin_internal"/>
</dbReference>
<evidence type="ECO:0000313" key="4">
    <source>
        <dbReference type="EMBL" id="EFU30214.1"/>
    </source>
</evidence>
<dbReference type="PANTHER" id="PTHR34220">
    <property type="entry name" value="SENSOR HISTIDINE KINASE YPDA"/>
    <property type="match status" value="1"/>
</dbReference>
<proteinExistence type="predicted"/>
<keyword evidence="4" id="KW-0418">Kinase</keyword>
<dbReference type="InterPro" id="IPR050640">
    <property type="entry name" value="Bact_2-comp_sensor_kinase"/>
</dbReference>
<name>E6K7R4_9BACT</name>
<dbReference type="GeneID" id="93536273"/>
<keyword evidence="5" id="KW-1185">Reference proteome</keyword>
<reference evidence="4 5" key="1">
    <citation type="submission" date="2010-10" db="EMBL/GenBank/DDBJ databases">
        <authorList>
            <person name="Muzny D."/>
            <person name="Qin X."/>
            <person name="Deng J."/>
            <person name="Jiang H."/>
            <person name="Liu Y."/>
            <person name="Qu J."/>
            <person name="Song X.-Z."/>
            <person name="Zhang L."/>
            <person name="Thornton R."/>
            <person name="Coyle M."/>
            <person name="Francisco L."/>
            <person name="Jackson L."/>
            <person name="Javaid M."/>
            <person name="Korchina V."/>
            <person name="Kovar C."/>
            <person name="Mata R."/>
            <person name="Mathew T."/>
            <person name="Ngo R."/>
            <person name="Nguyen L."/>
            <person name="Nguyen N."/>
            <person name="Okwuonu G."/>
            <person name="Ongeri F."/>
            <person name="Pham C."/>
            <person name="Simmons D."/>
            <person name="Wilczek-Boney K."/>
            <person name="Hale W."/>
            <person name="Jakkamsetti A."/>
            <person name="Pham P."/>
            <person name="Ruth R."/>
            <person name="San Lucas F."/>
            <person name="Warren J."/>
            <person name="Zhang J."/>
            <person name="Zhao Z."/>
            <person name="Zhou C."/>
            <person name="Zhu D."/>
            <person name="Lee S."/>
            <person name="Bess C."/>
            <person name="Blankenburg K."/>
            <person name="Forbes L."/>
            <person name="Fu Q."/>
            <person name="Gubbala S."/>
            <person name="Hirani K."/>
            <person name="Jayaseelan J.C."/>
            <person name="Lara F."/>
            <person name="Munidasa M."/>
            <person name="Palculict T."/>
            <person name="Patil S."/>
            <person name="Pu L.-L."/>
            <person name="Saada N."/>
            <person name="Tang L."/>
            <person name="Weissenberger G."/>
            <person name="Zhu Y."/>
            <person name="Hemphill L."/>
            <person name="Shang Y."/>
            <person name="Youmans B."/>
            <person name="Ayvaz T."/>
            <person name="Ross M."/>
            <person name="Santibanez J."/>
            <person name="Aqrawi P."/>
            <person name="Gross S."/>
            <person name="Joshi V."/>
            <person name="Fowler G."/>
            <person name="Nazareth L."/>
            <person name="Reid J."/>
            <person name="Worley K."/>
            <person name="Petrosino J."/>
            <person name="Highlander S."/>
            <person name="Gibbs R."/>
        </authorList>
    </citation>
    <scope>NUCLEOTIDE SEQUENCE [LARGE SCALE GENOMIC DNA]</scope>
    <source>
        <strain evidence="4 5">ATCC 33574</strain>
    </source>
</reference>
<evidence type="ECO:0000313" key="5">
    <source>
        <dbReference type="Proteomes" id="UP000003112"/>
    </source>
</evidence>
<dbReference type="GO" id="GO:0000155">
    <property type="term" value="F:phosphorelay sensor kinase activity"/>
    <property type="evidence" value="ECO:0007669"/>
    <property type="project" value="InterPro"/>
</dbReference>
<protein>
    <submittedName>
        <fullName evidence="4">Histidine kinase</fullName>
        <ecNumber evidence="4">2.7.3.-</ecNumber>
    </submittedName>
</protein>
<feature type="domain" description="Signal transduction histidine kinase internal region" evidence="3">
    <location>
        <begin position="164"/>
        <end position="241"/>
    </location>
</feature>
<keyword evidence="4" id="KW-0808">Transferase</keyword>
<organism evidence="4 5">
    <name type="scientific">Segatella buccae ATCC 33574</name>
    <dbReference type="NCBI Taxonomy" id="873513"/>
    <lineage>
        <taxon>Bacteria</taxon>
        <taxon>Pseudomonadati</taxon>
        <taxon>Bacteroidota</taxon>
        <taxon>Bacteroidia</taxon>
        <taxon>Bacteroidales</taxon>
        <taxon>Prevotellaceae</taxon>
        <taxon>Segatella</taxon>
    </lineage>
</organism>
<sequence length="352" mass="40464">MMKKRLKHSEVVFFGQQTFLYLTFIGIWSLVIFSIEKNLDAAWESIRITSSLLLILWIVFGLNNYLLVPKIYESKKHPKIKRWLFWLLNLGIILLLNREILLHGPDGSQVVWNEATRIGTYIFHVVLIVINYAMIGLAIGRHYYLHQKQLKRQLAEERQRNTEAELAWLKNQLNPHFLFNTLNNISSLTQIDADMAQDKIGRLSDLLRYALYETRSERVALGSEVEFMQNYIDLMSLRCGPNVVITTDFETVDGALPIAPMLFLSPIENAFKHGVSSSKPSFIHISLSVHAGSLAFSCENSNYPKGDSNRSGSGIGTENLRRRLQLLYPDRHDFVCGPDGDTYYVNIRLWNN</sequence>
<keyword evidence="1" id="KW-0175">Coiled coil</keyword>
<feature type="coiled-coil region" evidence="1">
    <location>
        <begin position="145"/>
        <end position="172"/>
    </location>
</feature>
<feature type="transmembrane region" description="Helical" evidence="2">
    <location>
        <begin position="121"/>
        <end position="144"/>
    </location>
</feature>
<gene>
    <name evidence="4" type="ORF">HMPREF6485_1493</name>
</gene>
<dbReference type="STRING" id="873513.HMPREF6485_1493"/>
<evidence type="ECO:0000256" key="1">
    <source>
        <dbReference type="SAM" id="Coils"/>
    </source>
</evidence>
<dbReference type="PANTHER" id="PTHR34220:SF7">
    <property type="entry name" value="SENSOR HISTIDINE KINASE YPDA"/>
    <property type="match status" value="1"/>
</dbReference>
<dbReference type="HOGENOM" id="CLU_020473_1_0_10"/>
<dbReference type="eggNOG" id="COG2972">
    <property type="taxonomic scope" value="Bacteria"/>
</dbReference>